<comment type="similarity">
    <text evidence="3">In the C-terminal section; belongs to the peptidase M41 family.</text>
</comment>
<reference evidence="23" key="1">
    <citation type="submission" date="2025-08" db="UniProtKB">
        <authorList>
            <consortium name="Ensembl"/>
        </authorList>
    </citation>
    <scope>IDENTIFICATION</scope>
</reference>
<keyword evidence="15" id="KW-0472">Membrane</keyword>
<dbReference type="SUPFAM" id="SSF52540">
    <property type="entry name" value="P-loop containing nucleoside triphosphate hydrolases"/>
    <property type="match status" value="1"/>
</dbReference>
<dbReference type="GO" id="GO:0010636">
    <property type="term" value="P:positive regulation of mitochondrial fusion"/>
    <property type="evidence" value="ECO:0007669"/>
    <property type="project" value="UniProtKB-ARBA"/>
</dbReference>
<sequence>TPPLLLLCVCQMIVPLSQLINALHSLKNSATASVQALHKDFTPEHSSFLKEPTVSLRDLGLSDIRVSQLDELVSRLLPIPGPEKPPAVPSTWRTSHISADSFFHNKHVWVQSRGFKTLRSKTRRMESAYEGPVETEAYTPAFMKGFLQRDKGPDVQSLDQVTKQKNLPENQQEAFKTGFTEGFMRSQAFTQRTQDSLRRTRLILLVLLLIGIYGLSRTPFLSVRFRTTSGLDSAVDPIQMKNVTFEHVKGVEEAKNELQDVVEFLKNPQKFTVLGGKLPKGILLIGPPGTGKTLLARAVAGEADVPFYYASGSEFDEMFVGVGAGRIRNLFKEAKANAPCVIFIDELDSVGGKRIESPMHPYSRQTINQLLAEMDGFKPNEGVIVIGATNFAEALDNALVRPGRFDMQVTVPRPDVKGRTEILNWYLSKIKVDSAVEAEIIARGTVGFSGAELENLVNQAALKAAVDGKEMILMGEYTISKKVLISPERRSVEIDKKNKTITAYHESGHAIVAYYTKDAMPINKATIMPRGPTLGHVSMLPENDRWSETRAQLLAQMDVSMGGRVAEELIFGDDYITTGASSDFDGATKIAKMMVTRFGMSDKLGVMTYGDMTKQSPETQAAVEQEVRVLLKDSYERAKNILKTYSKEHEKLADALLTYETLDAKEIKMVLEGKSLDH</sequence>
<dbReference type="PANTHER" id="PTHR23076:SF97">
    <property type="entry name" value="ATP-DEPENDENT ZINC METALLOPROTEASE YME1L1"/>
    <property type="match status" value="1"/>
</dbReference>
<dbReference type="GO" id="GO:0006515">
    <property type="term" value="P:protein quality control for misfolded or incompletely synthesized proteins"/>
    <property type="evidence" value="ECO:0007669"/>
    <property type="project" value="TreeGrafter"/>
</dbReference>
<comment type="subunit">
    <text evidence="16">Homohexamer; may also form heterohexamers. Exists in several complexes of 600-1100 kDa. Interacts with AFG1L.</text>
</comment>
<accession>A0A3B4TXP1</accession>
<reference evidence="23" key="2">
    <citation type="submission" date="2025-09" db="UniProtKB">
        <authorList>
            <consortium name="Ensembl"/>
        </authorList>
    </citation>
    <scope>IDENTIFICATION</scope>
</reference>
<evidence type="ECO:0000256" key="1">
    <source>
        <dbReference type="ARBA" id="ARBA00001947"/>
    </source>
</evidence>
<dbReference type="PROSITE" id="PS00674">
    <property type="entry name" value="AAA"/>
    <property type="match status" value="1"/>
</dbReference>
<keyword evidence="7" id="KW-0479">Metal-binding</keyword>
<evidence type="ECO:0000256" key="15">
    <source>
        <dbReference type="ARBA" id="ARBA00023136"/>
    </source>
</evidence>
<comment type="similarity">
    <text evidence="4">In the N-terminal section; belongs to the AAA ATPase family.</text>
</comment>
<name>A0A3B4TXP1_SERDU</name>
<dbReference type="GO" id="GO:0007005">
    <property type="term" value="P:mitochondrion organization"/>
    <property type="evidence" value="ECO:0007669"/>
    <property type="project" value="TreeGrafter"/>
</dbReference>
<dbReference type="Gene3D" id="1.20.58.760">
    <property type="entry name" value="Peptidase M41"/>
    <property type="match status" value="1"/>
</dbReference>
<dbReference type="InterPro" id="IPR003960">
    <property type="entry name" value="ATPase_AAA_CS"/>
</dbReference>
<evidence type="ECO:0000256" key="19">
    <source>
        <dbReference type="ARBA" id="ARBA00078852"/>
    </source>
</evidence>
<dbReference type="FunFam" id="3.40.50.300:FF:000195">
    <property type="entry name" value="ATP-dependent zinc metalloprotease FTSH 11"/>
    <property type="match status" value="1"/>
</dbReference>
<evidence type="ECO:0000256" key="16">
    <source>
        <dbReference type="ARBA" id="ARBA00062117"/>
    </source>
</evidence>
<organism evidence="23 24">
    <name type="scientific">Seriola dumerili</name>
    <name type="common">Greater amberjack</name>
    <name type="synonym">Caranx dumerili</name>
    <dbReference type="NCBI Taxonomy" id="41447"/>
    <lineage>
        <taxon>Eukaryota</taxon>
        <taxon>Metazoa</taxon>
        <taxon>Chordata</taxon>
        <taxon>Craniata</taxon>
        <taxon>Vertebrata</taxon>
        <taxon>Euteleostomi</taxon>
        <taxon>Actinopterygii</taxon>
        <taxon>Neopterygii</taxon>
        <taxon>Teleostei</taxon>
        <taxon>Neoteleostei</taxon>
        <taxon>Acanthomorphata</taxon>
        <taxon>Carangaria</taxon>
        <taxon>Carangiformes</taxon>
        <taxon>Carangidae</taxon>
        <taxon>Seriola</taxon>
    </lineage>
</organism>
<evidence type="ECO:0000256" key="9">
    <source>
        <dbReference type="ARBA" id="ARBA00022801"/>
    </source>
</evidence>
<evidence type="ECO:0000256" key="17">
    <source>
        <dbReference type="ARBA" id="ARBA00072035"/>
    </source>
</evidence>
<evidence type="ECO:0000256" key="7">
    <source>
        <dbReference type="ARBA" id="ARBA00022723"/>
    </source>
</evidence>
<dbReference type="OMA" id="MYDEYLL"/>
<dbReference type="Gene3D" id="1.10.8.60">
    <property type="match status" value="1"/>
</dbReference>
<evidence type="ECO:0000256" key="6">
    <source>
        <dbReference type="ARBA" id="ARBA00022692"/>
    </source>
</evidence>
<dbReference type="InterPro" id="IPR037219">
    <property type="entry name" value="Peptidase_M41-like"/>
</dbReference>
<keyword evidence="5" id="KW-0645">Protease</keyword>
<evidence type="ECO:0000313" key="23">
    <source>
        <dbReference type="Ensembl" id="ENSSDUP00000010748.1"/>
    </source>
</evidence>
<dbReference type="CDD" id="cd19501">
    <property type="entry name" value="RecA-like_FtsH"/>
    <property type="match status" value="1"/>
</dbReference>
<keyword evidence="24" id="KW-1185">Reference proteome</keyword>
<protein>
    <recommendedName>
        <fullName evidence="17">ATP-dependent zinc metalloprotease YME1L1</fullName>
    </recommendedName>
    <alternativeName>
        <fullName evidence="18">ATP-dependent metalloprotease FtsH1</fullName>
    </alternativeName>
    <alternativeName>
        <fullName evidence="19">YME1-like protein 1</fullName>
    </alternativeName>
</protein>
<comment type="similarity">
    <text evidence="20">Belongs to the AAA ATPase family.</text>
</comment>
<evidence type="ECO:0000313" key="24">
    <source>
        <dbReference type="Proteomes" id="UP000261420"/>
    </source>
</evidence>
<keyword evidence="6" id="KW-0812">Transmembrane</keyword>
<keyword evidence="21" id="KW-0732">Signal</keyword>
<evidence type="ECO:0000256" key="11">
    <source>
        <dbReference type="ARBA" id="ARBA00022840"/>
    </source>
</evidence>
<keyword evidence="14" id="KW-0496">Mitochondrion</keyword>
<dbReference type="InterPro" id="IPR027417">
    <property type="entry name" value="P-loop_NTPase"/>
</dbReference>
<evidence type="ECO:0000256" key="3">
    <source>
        <dbReference type="ARBA" id="ARBA00010044"/>
    </source>
</evidence>
<dbReference type="GO" id="GO:0005524">
    <property type="term" value="F:ATP binding"/>
    <property type="evidence" value="ECO:0007669"/>
    <property type="project" value="UniProtKB-KW"/>
</dbReference>
<dbReference type="Ensembl" id="ENSSDUT00000010945.1">
    <property type="protein sequence ID" value="ENSSDUP00000010748.1"/>
    <property type="gene ID" value="ENSSDUG00000007797.1"/>
</dbReference>
<dbReference type="InterPro" id="IPR000642">
    <property type="entry name" value="Peptidase_M41"/>
</dbReference>
<evidence type="ECO:0000256" key="4">
    <source>
        <dbReference type="ARBA" id="ARBA00010550"/>
    </source>
</evidence>
<dbReference type="GO" id="GO:0004222">
    <property type="term" value="F:metalloendopeptidase activity"/>
    <property type="evidence" value="ECO:0007669"/>
    <property type="project" value="InterPro"/>
</dbReference>
<evidence type="ECO:0000256" key="12">
    <source>
        <dbReference type="ARBA" id="ARBA00022989"/>
    </source>
</evidence>
<evidence type="ECO:0000256" key="5">
    <source>
        <dbReference type="ARBA" id="ARBA00022670"/>
    </source>
</evidence>
<dbReference type="AlphaFoldDB" id="A0A3B4TXP1"/>
<dbReference type="Pfam" id="PF00004">
    <property type="entry name" value="AAA"/>
    <property type="match status" value="1"/>
</dbReference>
<keyword evidence="13" id="KW-0482">Metalloprotease</keyword>
<dbReference type="GO" id="GO:0004176">
    <property type="term" value="F:ATP-dependent peptidase activity"/>
    <property type="evidence" value="ECO:0007669"/>
    <property type="project" value="InterPro"/>
</dbReference>
<dbReference type="SMART" id="SM00382">
    <property type="entry name" value="AAA"/>
    <property type="match status" value="1"/>
</dbReference>
<dbReference type="GO" id="GO:0016887">
    <property type="term" value="F:ATP hydrolysis activity"/>
    <property type="evidence" value="ECO:0007669"/>
    <property type="project" value="InterPro"/>
</dbReference>
<dbReference type="InterPro" id="IPR003959">
    <property type="entry name" value="ATPase_AAA_core"/>
</dbReference>
<dbReference type="FunFam" id="1.10.8.60:FF:000001">
    <property type="entry name" value="ATP-dependent zinc metalloprotease FtsH"/>
    <property type="match status" value="1"/>
</dbReference>
<dbReference type="Pfam" id="PF17862">
    <property type="entry name" value="AAA_lid_3"/>
    <property type="match status" value="1"/>
</dbReference>
<evidence type="ECO:0000256" key="20">
    <source>
        <dbReference type="RuleBase" id="RU003651"/>
    </source>
</evidence>
<evidence type="ECO:0000256" key="2">
    <source>
        <dbReference type="ARBA" id="ARBA00004325"/>
    </source>
</evidence>
<comment type="cofactor">
    <cofactor evidence="1">
        <name>Zn(2+)</name>
        <dbReference type="ChEBI" id="CHEBI:29105"/>
    </cofactor>
</comment>
<keyword evidence="9" id="KW-0378">Hydrolase</keyword>
<keyword evidence="11 20" id="KW-0067">ATP-binding</keyword>
<evidence type="ECO:0000256" key="8">
    <source>
        <dbReference type="ARBA" id="ARBA00022741"/>
    </source>
</evidence>
<evidence type="ECO:0000256" key="10">
    <source>
        <dbReference type="ARBA" id="ARBA00022833"/>
    </source>
</evidence>
<dbReference type="InterPro" id="IPR003593">
    <property type="entry name" value="AAA+_ATPase"/>
</dbReference>
<dbReference type="PANTHER" id="PTHR23076">
    <property type="entry name" value="METALLOPROTEASE M41 FTSH"/>
    <property type="match status" value="1"/>
</dbReference>
<evidence type="ECO:0000256" key="21">
    <source>
        <dbReference type="SAM" id="SignalP"/>
    </source>
</evidence>
<evidence type="ECO:0000256" key="18">
    <source>
        <dbReference type="ARBA" id="ARBA00078792"/>
    </source>
</evidence>
<evidence type="ECO:0000256" key="13">
    <source>
        <dbReference type="ARBA" id="ARBA00023049"/>
    </source>
</evidence>
<dbReference type="GO" id="GO:0034982">
    <property type="term" value="P:mitochondrial protein processing"/>
    <property type="evidence" value="ECO:0007669"/>
    <property type="project" value="UniProtKB-ARBA"/>
</dbReference>
<feature type="signal peptide" evidence="21">
    <location>
        <begin position="1"/>
        <end position="22"/>
    </location>
</feature>
<evidence type="ECO:0000256" key="14">
    <source>
        <dbReference type="ARBA" id="ARBA00023128"/>
    </source>
</evidence>
<dbReference type="GO" id="GO:0046872">
    <property type="term" value="F:metal ion binding"/>
    <property type="evidence" value="ECO:0007669"/>
    <property type="project" value="UniProtKB-KW"/>
</dbReference>
<dbReference type="FunFam" id="1.20.58.760:FF:000002">
    <property type="entry name" value="ATP-dependent zinc metalloprotease FtsH"/>
    <property type="match status" value="1"/>
</dbReference>
<keyword evidence="12" id="KW-1133">Transmembrane helix</keyword>
<dbReference type="GO" id="GO:0005743">
    <property type="term" value="C:mitochondrial inner membrane"/>
    <property type="evidence" value="ECO:0007669"/>
    <property type="project" value="TreeGrafter"/>
</dbReference>
<dbReference type="GeneTree" id="ENSGT00550000074836"/>
<feature type="chain" id="PRO_5017190502" description="ATP-dependent zinc metalloprotease YME1L1" evidence="21">
    <location>
        <begin position="23"/>
        <end position="678"/>
    </location>
</feature>
<feature type="domain" description="AAA+ ATPase" evidence="22">
    <location>
        <begin position="278"/>
        <end position="415"/>
    </location>
</feature>
<dbReference type="InterPro" id="IPR041569">
    <property type="entry name" value="AAA_lid_3"/>
</dbReference>
<evidence type="ECO:0000259" key="22">
    <source>
        <dbReference type="SMART" id="SM00382"/>
    </source>
</evidence>
<dbReference type="Pfam" id="PF01434">
    <property type="entry name" value="Peptidase_M41"/>
    <property type="match status" value="1"/>
</dbReference>
<proteinExistence type="inferred from homology"/>
<dbReference type="SUPFAM" id="SSF140990">
    <property type="entry name" value="FtsH protease domain-like"/>
    <property type="match status" value="1"/>
</dbReference>
<keyword evidence="10" id="KW-0862">Zinc</keyword>
<dbReference type="Proteomes" id="UP000261420">
    <property type="component" value="Unplaced"/>
</dbReference>
<comment type="subcellular location">
    <subcellularLocation>
        <location evidence="2">Mitochondrion membrane</location>
    </subcellularLocation>
</comment>
<dbReference type="Gene3D" id="3.40.50.300">
    <property type="entry name" value="P-loop containing nucleotide triphosphate hydrolases"/>
    <property type="match status" value="1"/>
</dbReference>
<keyword evidence="8 20" id="KW-0547">Nucleotide-binding</keyword>